<dbReference type="EMBL" id="BAABBA010000009">
    <property type="protein sequence ID" value="GAA4287698.1"/>
    <property type="molecule type" value="Genomic_DNA"/>
</dbReference>
<keyword evidence="3" id="KW-1185">Reference proteome</keyword>
<sequence>MHILSLDTSAGSAVALVETGPGGATVLDRAEGADPRRHAETLAPLLEAVLAHAPAPDAVAVGTGPAPFTGLRAGLVTAHVFARGRGIDVHGVCSLDALARQALDALGGPDAADGSREVLVVTDARRKEVYWGRYRADGPDDVARLAGPEVAAPAVVAETHRAGIEAGLAVAGAGTVLYPDQLPATADLPVAVDPAVLARIVAARLARRAAGAEVELGTEPRYLRRPDVHTAAAPKRAS</sequence>
<dbReference type="SUPFAM" id="SSF53067">
    <property type="entry name" value="Actin-like ATPase domain"/>
    <property type="match status" value="2"/>
</dbReference>
<feature type="domain" description="Gcp-like" evidence="1">
    <location>
        <begin position="36"/>
        <end position="157"/>
    </location>
</feature>
<evidence type="ECO:0000259" key="1">
    <source>
        <dbReference type="Pfam" id="PF00814"/>
    </source>
</evidence>
<dbReference type="RefSeq" id="WP_345040678.1">
    <property type="nucleotide sequence ID" value="NZ_BAABBA010000009.1"/>
</dbReference>
<name>A0ABP8EV99_9MICO</name>
<accession>A0ABP8EV99</accession>
<dbReference type="InterPro" id="IPR043129">
    <property type="entry name" value="ATPase_NBD"/>
</dbReference>
<proteinExistence type="predicted"/>
<evidence type="ECO:0000313" key="2">
    <source>
        <dbReference type="EMBL" id="GAA4287698.1"/>
    </source>
</evidence>
<dbReference type="NCBIfam" id="TIGR03725">
    <property type="entry name" value="T6A_YeaZ"/>
    <property type="match status" value="1"/>
</dbReference>
<evidence type="ECO:0000313" key="3">
    <source>
        <dbReference type="Proteomes" id="UP001499841"/>
    </source>
</evidence>
<organism evidence="2 3">
    <name type="scientific">Georgenia daeguensis</name>
    <dbReference type="NCBI Taxonomy" id="908355"/>
    <lineage>
        <taxon>Bacteria</taxon>
        <taxon>Bacillati</taxon>
        <taxon>Actinomycetota</taxon>
        <taxon>Actinomycetes</taxon>
        <taxon>Micrococcales</taxon>
        <taxon>Bogoriellaceae</taxon>
        <taxon>Georgenia</taxon>
    </lineage>
</organism>
<reference evidence="3" key="1">
    <citation type="journal article" date="2019" name="Int. J. Syst. Evol. Microbiol.">
        <title>The Global Catalogue of Microorganisms (GCM) 10K type strain sequencing project: providing services to taxonomists for standard genome sequencing and annotation.</title>
        <authorList>
            <consortium name="The Broad Institute Genomics Platform"/>
            <consortium name="The Broad Institute Genome Sequencing Center for Infectious Disease"/>
            <person name="Wu L."/>
            <person name="Ma J."/>
        </authorList>
    </citation>
    <scope>NUCLEOTIDE SEQUENCE [LARGE SCALE GENOMIC DNA]</scope>
    <source>
        <strain evidence="3">JCM 17459</strain>
    </source>
</reference>
<comment type="caution">
    <text evidence="2">The sequence shown here is derived from an EMBL/GenBank/DDBJ whole genome shotgun (WGS) entry which is preliminary data.</text>
</comment>
<dbReference type="Pfam" id="PF00814">
    <property type="entry name" value="TsaD"/>
    <property type="match status" value="1"/>
</dbReference>
<dbReference type="InterPro" id="IPR022496">
    <property type="entry name" value="T6A_TsaB"/>
</dbReference>
<dbReference type="Proteomes" id="UP001499841">
    <property type="component" value="Unassembled WGS sequence"/>
</dbReference>
<dbReference type="InterPro" id="IPR000905">
    <property type="entry name" value="Gcp-like_dom"/>
</dbReference>
<dbReference type="Gene3D" id="3.30.420.40">
    <property type="match status" value="2"/>
</dbReference>
<gene>
    <name evidence="2" type="primary">tsaB</name>
    <name evidence="2" type="ORF">GCM10022262_20570</name>
</gene>
<protein>
    <submittedName>
        <fullName evidence="2">tRNA (Adenosine(37)-N6)-threonylcarbamoyltransferase complex dimerization subunit type 1 TsaB</fullName>
    </submittedName>
</protein>